<dbReference type="InterPro" id="IPR040107">
    <property type="entry name" value="Snu23"/>
</dbReference>
<dbReference type="GO" id="GO:0000398">
    <property type="term" value="P:mRNA splicing, via spliceosome"/>
    <property type="evidence" value="ECO:0007669"/>
    <property type="project" value="InterPro"/>
</dbReference>
<reference evidence="8" key="1">
    <citation type="submission" date="2016-04" db="EMBL/GenBank/DDBJ databases">
        <authorList>
            <person name="Evans L.H."/>
            <person name="Alamgir A."/>
            <person name="Owens N."/>
            <person name="Weber N.D."/>
            <person name="Virtaneva K."/>
            <person name="Barbian K."/>
            <person name="Babar A."/>
            <person name="Rosenke K."/>
        </authorList>
    </citation>
    <scope>NUCLEOTIDE SEQUENCE [LARGE SCALE GENOMIC DNA]</scope>
    <source>
        <strain evidence="8">CBS 101.48</strain>
    </source>
</reference>
<feature type="compositionally biased region" description="Gly residues" evidence="6">
    <location>
        <begin position="239"/>
        <end position="249"/>
    </location>
</feature>
<dbReference type="AlphaFoldDB" id="A0A168QJP1"/>
<evidence type="ECO:0000256" key="2">
    <source>
        <dbReference type="ARBA" id="ARBA00022723"/>
    </source>
</evidence>
<evidence type="ECO:0000256" key="3">
    <source>
        <dbReference type="ARBA" id="ARBA00022771"/>
    </source>
</evidence>
<dbReference type="InterPro" id="IPR003604">
    <property type="entry name" value="Matrin/U1-like-C_Znf_C2H2"/>
</dbReference>
<dbReference type="PANTHER" id="PTHR45986">
    <property type="entry name" value="ZINC FINGER MATRIN-TYPE PROTEIN 2"/>
    <property type="match status" value="1"/>
</dbReference>
<dbReference type="OMA" id="VDHRRKW"/>
<proteinExistence type="predicted"/>
<protein>
    <recommendedName>
        <fullName evidence="7">Matrin-type domain-containing protein</fullName>
    </recommendedName>
</protein>
<dbReference type="FunCoup" id="A0A168QJP1">
    <property type="interactions" value="466"/>
</dbReference>
<dbReference type="InterPro" id="IPR000690">
    <property type="entry name" value="Matrin/U1-C_Znf_C2H2"/>
</dbReference>
<feature type="region of interest" description="Disordered" evidence="6">
    <location>
        <begin position="34"/>
        <end position="62"/>
    </location>
</feature>
<dbReference type="SMART" id="SM00451">
    <property type="entry name" value="ZnF_U1"/>
    <property type="match status" value="1"/>
</dbReference>
<name>A0A168QJP1_ABSGL</name>
<dbReference type="GO" id="GO:0003676">
    <property type="term" value="F:nucleic acid binding"/>
    <property type="evidence" value="ECO:0007669"/>
    <property type="project" value="InterPro"/>
</dbReference>
<feature type="region of interest" description="Disordered" evidence="6">
    <location>
        <begin position="198"/>
        <end position="249"/>
    </location>
</feature>
<dbReference type="InterPro" id="IPR036236">
    <property type="entry name" value="Znf_C2H2_sf"/>
</dbReference>
<keyword evidence="3" id="KW-0863">Zinc-finger</keyword>
<dbReference type="Gene3D" id="3.30.160.60">
    <property type="entry name" value="Classic Zinc Finger"/>
    <property type="match status" value="1"/>
</dbReference>
<dbReference type="PROSITE" id="PS50171">
    <property type="entry name" value="ZF_MATRIN"/>
    <property type="match status" value="1"/>
</dbReference>
<dbReference type="Pfam" id="PF12874">
    <property type="entry name" value="zf-met"/>
    <property type="match status" value="1"/>
</dbReference>
<dbReference type="EMBL" id="LT554417">
    <property type="protein sequence ID" value="SAM04888.1"/>
    <property type="molecule type" value="Genomic_DNA"/>
</dbReference>
<keyword evidence="5" id="KW-0539">Nucleus</keyword>
<dbReference type="STRING" id="4829.A0A168QJP1"/>
<feature type="domain" description="Matrin-type" evidence="7">
    <location>
        <begin position="96"/>
        <end position="126"/>
    </location>
</feature>
<organism evidence="8">
    <name type="scientific">Absidia glauca</name>
    <name type="common">Pin mould</name>
    <dbReference type="NCBI Taxonomy" id="4829"/>
    <lineage>
        <taxon>Eukaryota</taxon>
        <taxon>Fungi</taxon>
        <taxon>Fungi incertae sedis</taxon>
        <taxon>Mucoromycota</taxon>
        <taxon>Mucoromycotina</taxon>
        <taxon>Mucoromycetes</taxon>
        <taxon>Mucorales</taxon>
        <taxon>Cunninghamellaceae</taxon>
        <taxon>Absidia</taxon>
    </lineage>
</organism>
<accession>A0A168QJP1</accession>
<keyword evidence="2" id="KW-0479">Metal-binding</keyword>
<evidence type="ECO:0000256" key="4">
    <source>
        <dbReference type="ARBA" id="ARBA00022833"/>
    </source>
</evidence>
<keyword evidence="4" id="KW-0862">Zinc</keyword>
<dbReference type="OrthoDB" id="30343at2759"/>
<evidence type="ECO:0000259" key="7">
    <source>
        <dbReference type="PROSITE" id="PS50171"/>
    </source>
</evidence>
<keyword evidence="9" id="KW-1185">Reference proteome</keyword>
<evidence type="ECO:0000313" key="9">
    <source>
        <dbReference type="Proteomes" id="UP000078561"/>
    </source>
</evidence>
<dbReference type="PANTHER" id="PTHR45986:SF1">
    <property type="entry name" value="ZINC FINGER MATRIN-TYPE PROTEIN 2"/>
    <property type="match status" value="1"/>
</dbReference>
<dbReference type="PROSITE" id="PS00028">
    <property type="entry name" value="ZINC_FINGER_C2H2_1"/>
    <property type="match status" value="1"/>
</dbReference>
<dbReference type="InterPro" id="IPR013087">
    <property type="entry name" value="Znf_C2H2_type"/>
</dbReference>
<sequence length="249" mass="28384">MSAYGAGKAKDTDFRRTWDKAEYAERAAQREAKERLNAINADRKKRGLPPLKDKNEAPEQPKTLLKHREEKVVLDENVGKMQLVSGGAGNKSQPGFYCDLCDSVFKDSKGYLDHINGRRHQSKLGVSMKVERAAVSSVKERLEALKRKKEEPQANKEYGKERKGVLWDGRGRSTHYTTTLPLFALIMDPLDLKSRVDELKQQEHDEKIRKKERKRQKKAEKQQETQQSTEDDEMAKMMGFGGFGSSKAS</sequence>
<evidence type="ECO:0000256" key="6">
    <source>
        <dbReference type="SAM" id="MobiDB-lite"/>
    </source>
</evidence>
<dbReference type="GO" id="GO:0046540">
    <property type="term" value="C:U4/U6 x U5 tri-snRNP complex"/>
    <property type="evidence" value="ECO:0007669"/>
    <property type="project" value="TreeGrafter"/>
</dbReference>
<gene>
    <name evidence="8" type="primary">ABSGL_10754.1 scaffold 12033</name>
</gene>
<dbReference type="SUPFAM" id="SSF57667">
    <property type="entry name" value="beta-beta-alpha zinc fingers"/>
    <property type="match status" value="1"/>
</dbReference>
<evidence type="ECO:0000256" key="1">
    <source>
        <dbReference type="ARBA" id="ARBA00004123"/>
    </source>
</evidence>
<dbReference type="Proteomes" id="UP000078561">
    <property type="component" value="Unassembled WGS sequence"/>
</dbReference>
<comment type="subcellular location">
    <subcellularLocation>
        <location evidence="1">Nucleus</location>
    </subcellularLocation>
</comment>
<evidence type="ECO:0000256" key="5">
    <source>
        <dbReference type="ARBA" id="ARBA00023242"/>
    </source>
</evidence>
<dbReference type="GO" id="GO:0005681">
    <property type="term" value="C:spliceosomal complex"/>
    <property type="evidence" value="ECO:0007669"/>
    <property type="project" value="InterPro"/>
</dbReference>
<dbReference type="InParanoid" id="A0A168QJP1"/>
<feature type="compositionally biased region" description="Basic and acidic residues" evidence="6">
    <location>
        <begin position="198"/>
        <end position="209"/>
    </location>
</feature>
<dbReference type="GO" id="GO:0008270">
    <property type="term" value="F:zinc ion binding"/>
    <property type="evidence" value="ECO:0007669"/>
    <property type="project" value="UniProtKB-KW"/>
</dbReference>
<evidence type="ECO:0000313" key="8">
    <source>
        <dbReference type="EMBL" id="SAM04888.1"/>
    </source>
</evidence>